<gene>
    <name evidence="1" type="ORF">AFUS01_LOCUS24208</name>
</gene>
<name>A0A8J2P942_9HEXA</name>
<evidence type="ECO:0000313" key="1">
    <source>
        <dbReference type="EMBL" id="CAG7785592.1"/>
    </source>
</evidence>
<proteinExistence type="predicted"/>
<reference evidence="1" key="1">
    <citation type="submission" date="2021-06" db="EMBL/GenBank/DDBJ databases">
        <authorList>
            <person name="Hodson N. C."/>
            <person name="Mongue J. A."/>
            <person name="Jaron S. K."/>
        </authorList>
    </citation>
    <scope>NUCLEOTIDE SEQUENCE</scope>
</reference>
<feature type="non-terminal residue" evidence="1">
    <location>
        <position position="1"/>
    </location>
</feature>
<dbReference type="Proteomes" id="UP000708208">
    <property type="component" value="Unassembled WGS sequence"/>
</dbReference>
<protein>
    <submittedName>
        <fullName evidence="1">Uncharacterized protein</fullName>
    </submittedName>
</protein>
<comment type="caution">
    <text evidence="1">The sequence shown here is derived from an EMBL/GenBank/DDBJ whole genome shotgun (WGS) entry which is preliminary data.</text>
</comment>
<organism evidence="1 2">
    <name type="scientific">Allacma fusca</name>
    <dbReference type="NCBI Taxonomy" id="39272"/>
    <lineage>
        <taxon>Eukaryota</taxon>
        <taxon>Metazoa</taxon>
        <taxon>Ecdysozoa</taxon>
        <taxon>Arthropoda</taxon>
        <taxon>Hexapoda</taxon>
        <taxon>Collembola</taxon>
        <taxon>Symphypleona</taxon>
        <taxon>Sminthuridae</taxon>
        <taxon>Allacma</taxon>
    </lineage>
</organism>
<sequence>SYGYTPNRAYSPTVHTRVSEYAEWILHNSLDADWCD</sequence>
<accession>A0A8J2P942</accession>
<evidence type="ECO:0000313" key="2">
    <source>
        <dbReference type="Proteomes" id="UP000708208"/>
    </source>
</evidence>
<dbReference type="EMBL" id="CAJVCH010299470">
    <property type="protein sequence ID" value="CAG7785592.1"/>
    <property type="molecule type" value="Genomic_DNA"/>
</dbReference>
<keyword evidence="2" id="KW-1185">Reference proteome</keyword>
<dbReference type="AlphaFoldDB" id="A0A8J2P942"/>